<dbReference type="RefSeq" id="WP_193686228.1">
    <property type="nucleotide sequence ID" value="NZ_CP062941.1"/>
</dbReference>
<proteinExistence type="predicted"/>
<dbReference type="AlphaFoldDB" id="A0A7L9U559"/>
<evidence type="ECO:0000313" key="3">
    <source>
        <dbReference type="Proteomes" id="UP000593875"/>
    </source>
</evidence>
<keyword evidence="1" id="KW-0732">Signal</keyword>
<accession>A0A7L9U559</accession>
<dbReference type="Proteomes" id="UP000593875">
    <property type="component" value="Chromosome"/>
</dbReference>
<evidence type="ECO:0000313" key="2">
    <source>
        <dbReference type="EMBL" id="QOL49186.1"/>
    </source>
</evidence>
<feature type="chain" id="PRO_5032275466" description="Outer membrane protein" evidence="1">
    <location>
        <begin position="22"/>
        <end position="221"/>
    </location>
</feature>
<reference evidence="2 3" key="1">
    <citation type="submission" date="2020-10" db="EMBL/GenBank/DDBJ databases">
        <title>Genome sequencing of Massilia sp. LPB0304.</title>
        <authorList>
            <person name="Kim J."/>
        </authorList>
    </citation>
    <scope>NUCLEOTIDE SEQUENCE [LARGE SCALE GENOMIC DNA]</scope>
    <source>
        <strain evidence="2 3">LPB0304</strain>
    </source>
</reference>
<protein>
    <recommendedName>
        <fullName evidence="4">Outer membrane protein</fullName>
    </recommendedName>
</protein>
<keyword evidence="3" id="KW-1185">Reference proteome</keyword>
<name>A0A7L9U559_9BURK</name>
<sequence length="221" mass="23431">MNATKIVSILLVACAAGSVQAREVAATVDLGTTGLGLHLTTPLAAKLNGRIGVNIANTSYEGSTSDLDYDFKLKLKTIDALLDYHPFDSAFRLTGGVVHNGNKIDARAKPSGGTYTINNVPYNAATVGDLSSKIEFRKAAPYLGIGWGNAVKQAGWSFGTDLGVMFQGTPKTQLASNNCTALPILCSRLASDVAAENVKLGEEVKDFKLYPVIRVGVSYRF</sequence>
<evidence type="ECO:0000256" key="1">
    <source>
        <dbReference type="SAM" id="SignalP"/>
    </source>
</evidence>
<dbReference type="EMBL" id="CP062941">
    <property type="protein sequence ID" value="QOL49186.1"/>
    <property type="molecule type" value="Genomic_DNA"/>
</dbReference>
<dbReference type="KEGG" id="mlir:LPB04_20045"/>
<dbReference type="Gene3D" id="2.40.160.170">
    <property type="match status" value="1"/>
</dbReference>
<gene>
    <name evidence="2" type="ORF">LPB04_20045</name>
</gene>
<evidence type="ECO:0008006" key="4">
    <source>
        <dbReference type="Google" id="ProtNLM"/>
    </source>
</evidence>
<feature type="signal peptide" evidence="1">
    <location>
        <begin position="1"/>
        <end position="21"/>
    </location>
</feature>
<organism evidence="2 3">
    <name type="scientific">Massilia litorea</name>
    <dbReference type="NCBI Taxonomy" id="2769491"/>
    <lineage>
        <taxon>Bacteria</taxon>
        <taxon>Pseudomonadati</taxon>
        <taxon>Pseudomonadota</taxon>
        <taxon>Betaproteobacteria</taxon>
        <taxon>Burkholderiales</taxon>
        <taxon>Oxalobacteraceae</taxon>
        <taxon>Telluria group</taxon>
        <taxon>Massilia</taxon>
    </lineage>
</organism>